<sequence length="125" mass="13341">MSREQIDPRPLDGHEESIIRQLLSVEFPGAAKFASQISHTQVVATWGKGSQSLDFRVSPGASTGPAEDGELPVFGEVADTDGTVTGFITLWVKNGLLDALEYGSHTDDSPVALPEISAISVSRFK</sequence>
<accession>A0ABW1JVP2</accession>
<protein>
    <submittedName>
        <fullName evidence="1">Uncharacterized protein</fullName>
    </submittedName>
</protein>
<evidence type="ECO:0000313" key="2">
    <source>
        <dbReference type="Proteomes" id="UP001596223"/>
    </source>
</evidence>
<gene>
    <name evidence="1" type="ORF">ACFP3H_14630</name>
</gene>
<keyword evidence="2" id="KW-1185">Reference proteome</keyword>
<dbReference type="EMBL" id="JBHSQN010000010">
    <property type="protein sequence ID" value="MFC6012293.1"/>
    <property type="molecule type" value="Genomic_DNA"/>
</dbReference>
<dbReference type="Proteomes" id="UP001596223">
    <property type="component" value="Unassembled WGS sequence"/>
</dbReference>
<proteinExistence type="predicted"/>
<evidence type="ECO:0000313" key="1">
    <source>
        <dbReference type="EMBL" id="MFC6012293.1"/>
    </source>
</evidence>
<dbReference type="RefSeq" id="WP_378605603.1">
    <property type="nucleotide sequence ID" value="NZ_JBHSQN010000010.1"/>
</dbReference>
<reference evidence="2" key="1">
    <citation type="journal article" date="2019" name="Int. J. Syst. Evol. Microbiol.">
        <title>The Global Catalogue of Microorganisms (GCM) 10K type strain sequencing project: providing services to taxonomists for standard genome sequencing and annotation.</title>
        <authorList>
            <consortium name="The Broad Institute Genomics Platform"/>
            <consortium name="The Broad Institute Genome Sequencing Center for Infectious Disease"/>
            <person name="Wu L."/>
            <person name="Ma J."/>
        </authorList>
    </citation>
    <scope>NUCLEOTIDE SEQUENCE [LARGE SCALE GENOMIC DNA]</scope>
    <source>
        <strain evidence="2">CCUG 36956</strain>
    </source>
</reference>
<comment type="caution">
    <text evidence="1">The sequence shown here is derived from an EMBL/GenBank/DDBJ whole genome shotgun (WGS) entry which is preliminary data.</text>
</comment>
<name>A0ABW1JVP2_9NOCA</name>
<organism evidence="1 2">
    <name type="scientific">Nocardia lasii</name>
    <dbReference type="NCBI Taxonomy" id="1616107"/>
    <lineage>
        <taxon>Bacteria</taxon>
        <taxon>Bacillati</taxon>
        <taxon>Actinomycetota</taxon>
        <taxon>Actinomycetes</taxon>
        <taxon>Mycobacteriales</taxon>
        <taxon>Nocardiaceae</taxon>
        <taxon>Nocardia</taxon>
    </lineage>
</organism>